<keyword evidence="1" id="KW-1133">Transmembrane helix</keyword>
<evidence type="ECO:0000256" key="1">
    <source>
        <dbReference type="SAM" id="Phobius"/>
    </source>
</evidence>
<keyword evidence="1" id="KW-0812">Transmembrane</keyword>
<accession>A0A382HYW2</accession>
<dbReference type="AlphaFoldDB" id="A0A382HYW2"/>
<gene>
    <name evidence="2" type="ORF">METZ01_LOCUS245414</name>
</gene>
<organism evidence="2">
    <name type="scientific">marine metagenome</name>
    <dbReference type="NCBI Taxonomy" id="408172"/>
    <lineage>
        <taxon>unclassified sequences</taxon>
        <taxon>metagenomes</taxon>
        <taxon>ecological metagenomes</taxon>
    </lineage>
</organism>
<dbReference type="EMBL" id="UINC01064165">
    <property type="protein sequence ID" value="SVB92560.1"/>
    <property type="molecule type" value="Genomic_DNA"/>
</dbReference>
<keyword evidence="1" id="KW-0472">Membrane</keyword>
<feature type="transmembrane region" description="Helical" evidence="1">
    <location>
        <begin position="6"/>
        <end position="23"/>
    </location>
</feature>
<name>A0A382HYW2_9ZZZZ</name>
<evidence type="ECO:0000313" key="2">
    <source>
        <dbReference type="EMBL" id="SVB92560.1"/>
    </source>
</evidence>
<protein>
    <submittedName>
        <fullName evidence="2">Uncharacterized protein</fullName>
    </submittedName>
</protein>
<proteinExistence type="predicted"/>
<sequence length="29" mass="3331">MEGPARFFPIVIGFFIASYYLEFSPESQS</sequence>
<feature type="non-terminal residue" evidence="2">
    <location>
        <position position="29"/>
    </location>
</feature>
<reference evidence="2" key="1">
    <citation type="submission" date="2018-05" db="EMBL/GenBank/DDBJ databases">
        <authorList>
            <person name="Lanie J.A."/>
            <person name="Ng W.-L."/>
            <person name="Kazmierczak K.M."/>
            <person name="Andrzejewski T.M."/>
            <person name="Davidsen T.M."/>
            <person name="Wayne K.J."/>
            <person name="Tettelin H."/>
            <person name="Glass J.I."/>
            <person name="Rusch D."/>
            <person name="Podicherti R."/>
            <person name="Tsui H.-C.T."/>
            <person name="Winkler M.E."/>
        </authorList>
    </citation>
    <scope>NUCLEOTIDE SEQUENCE</scope>
</reference>